<dbReference type="Gene3D" id="3.20.20.140">
    <property type="entry name" value="Metal-dependent hydrolases"/>
    <property type="match status" value="1"/>
</dbReference>
<evidence type="ECO:0000313" key="2">
    <source>
        <dbReference type="EMBL" id="TCK02650.1"/>
    </source>
</evidence>
<dbReference type="Proteomes" id="UP000294546">
    <property type="component" value="Unassembled WGS sequence"/>
</dbReference>
<dbReference type="PANTHER" id="PTHR35563:SF2">
    <property type="entry name" value="BARREL METAL-DEPENDENT HYDROLASE, PUTATIVE (AFU_ORTHOLOGUE AFUA_1G16240)-RELATED"/>
    <property type="match status" value="1"/>
</dbReference>
<dbReference type="InterPro" id="IPR032466">
    <property type="entry name" value="Metal_Hydrolase"/>
</dbReference>
<organism evidence="2 3">
    <name type="scientific">Marinobacterium mangrovicola</name>
    <dbReference type="NCBI Taxonomy" id="1476959"/>
    <lineage>
        <taxon>Bacteria</taxon>
        <taxon>Pseudomonadati</taxon>
        <taxon>Pseudomonadota</taxon>
        <taxon>Gammaproteobacteria</taxon>
        <taxon>Oceanospirillales</taxon>
        <taxon>Oceanospirillaceae</taxon>
        <taxon>Marinobacterium</taxon>
    </lineage>
</organism>
<keyword evidence="2" id="KW-0378">Hydrolase</keyword>
<reference evidence="2 3" key="1">
    <citation type="submission" date="2019-03" db="EMBL/GenBank/DDBJ databases">
        <title>Genomic Encyclopedia of Archaeal and Bacterial Type Strains, Phase II (KMG-II): from individual species to whole genera.</title>
        <authorList>
            <person name="Goeker M."/>
        </authorList>
    </citation>
    <scope>NUCLEOTIDE SEQUENCE [LARGE SCALE GENOMIC DNA]</scope>
    <source>
        <strain evidence="2 3">DSM 27697</strain>
    </source>
</reference>
<protein>
    <submittedName>
        <fullName evidence="2">Putative TIM-barrel fold metal-dependent hydrolase</fullName>
    </submittedName>
</protein>
<dbReference type="GO" id="GO:0016787">
    <property type="term" value="F:hydrolase activity"/>
    <property type="evidence" value="ECO:0007669"/>
    <property type="project" value="UniProtKB-KW"/>
</dbReference>
<dbReference type="RefSeq" id="WP_132297746.1">
    <property type="nucleotide sequence ID" value="NZ_SMFU01000014.1"/>
</dbReference>
<accession>A0A4R1G7X2</accession>
<dbReference type="OrthoDB" id="9787654at2"/>
<dbReference type="SUPFAM" id="SSF51556">
    <property type="entry name" value="Metallo-dependent hydrolases"/>
    <property type="match status" value="1"/>
</dbReference>
<gene>
    <name evidence="2" type="ORF">CLV83_4347</name>
</gene>
<feature type="domain" description="Amidohydrolase-related" evidence="1">
    <location>
        <begin position="9"/>
        <end position="275"/>
    </location>
</feature>
<dbReference type="EMBL" id="SMFU01000014">
    <property type="protein sequence ID" value="TCK02650.1"/>
    <property type="molecule type" value="Genomic_DNA"/>
</dbReference>
<keyword evidence="3" id="KW-1185">Reference proteome</keyword>
<dbReference type="Pfam" id="PF04909">
    <property type="entry name" value="Amidohydro_2"/>
    <property type="match status" value="1"/>
</dbReference>
<evidence type="ECO:0000313" key="3">
    <source>
        <dbReference type="Proteomes" id="UP000294546"/>
    </source>
</evidence>
<name>A0A4R1G7X2_9GAMM</name>
<dbReference type="AlphaFoldDB" id="A0A4R1G7X2"/>
<evidence type="ECO:0000259" key="1">
    <source>
        <dbReference type="Pfam" id="PF04909"/>
    </source>
</evidence>
<proteinExistence type="predicted"/>
<comment type="caution">
    <text evidence="2">The sequence shown here is derived from an EMBL/GenBank/DDBJ whole genome shotgun (WGS) entry which is preliminary data.</text>
</comment>
<dbReference type="InterPro" id="IPR006680">
    <property type="entry name" value="Amidohydro-rel"/>
</dbReference>
<dbReference type="PANTHER" id="PTHR35563">
    <property type="entry name" value="BARREL METAL-DEPENDENT HYDROLASE, PUTATIVE (AFU_ORTHOLOGUE AFUA_1G16240)-RELATED"/>
    <property type="match status" value="1"/>
</dbReference>
<dbReference type="InterPro" id="IPR052358">
    <property type="entry name" value="Aro_Compnd_Degr_Hydrolases"/>
</dbReference>
<sequence length="276" mass="30459">MSVFSERKIDCHNHIFDPEAFPYQPGGSYQPDGHEKASFDLFTRMMDAYGISNALIVGPNSGYGEDDNRALLDAIKRSSGRCKGMAVVSQGCSLDQLQALKEQGVVGITFNVAFYGVDHFARSAALLERIAQLDMIAQLQVEGEQLIPLAPMFIDSGARLLIDHCGRPDLSAGIDSPGFRSVLSLADTGRAWIKVSGFDKFSDTALPWTDTHEAVTAILQTYGEDRLIWGSDWPFLRARHRMDLGSLLALAEAQLPSPTQREKFFWRNAAELIGFD</sequence>